<comment type="caution">
    <text evidence="5">The sequence shown here is derived from an EMBL/GenBank/DDBJ whole genome shotgun (WGS) entry which is preliminary data.</text>
</comment>
<evidence type="ECO:0000313" key="6">
    <source>
        <dbReference type="Proteomes" id="UP000075787"/>
    </source>
</evidence>
<dbReference type="GeneID" id="97241924"/>
<keyword evidence="3 5" id="KW-0067">ATP-binding</keyword>
<dbReference type="GO" id="GO:0005524">
    <property type="term" value="F:ATP binding"/>
    <property type="evidence" value="ECO:0007669"/>
    <property type="project" value="UniProtKB-KW"/>
</dbReference>
<name>A0A162K7N3_9PROT</name>
<dbReference type="InterPro" id="IPR051120">
    <property type="entry name" value="ABC_AA/LPS_Transport"/>
</dbReference>
<feature type="domain" description="ABC transporter" evidence="4">
    <location>
        <begin position="8"/>
        <end position="256"/>
    </location>
</feature>
<evidence type="ECO:0000256" key="3">
    <source>
        <dbReference type="ARBA" id="ARBA00022840"/>
    </source>
</evidence>
<reference evidence="5 6" key="1">
    <citation type="submission" date="2015-12" db="EMBL/GenBank/DDBJ databases">
        <title>Genome sequence of Tistrella mobilis MCCC 1A02139.</title>
        <authorList>
            <person name="Lu L."/>
            <person name="Lai Q."/>
            <person name="Shao Z."/>
            <person name="Qian P."/>
        </authorList>
    </citation>
    <scope>NUCLEOTIDE SEQUENCE [LARGE SCALE GENOMIC DNA]</scope>
    <source>
        <strain evidence="5 6">MCCC 1A02139</strain>
    </source>
</reference>
<dbReference type="Gene3D" id="3.40.50.300">
    <property type="entry name" value="P-loop containing nucleotide triphosphate hydrolases"/>
    <property type="match status" value="1"/>
</dbReference>
<accession>A0A162K7N3</accession>
<dbReference type="GO" id="GO:0005886">
    <property type="term" value="C:plasma membrane"/>
    <property type="evidence" value="ECO:0007669"/>
    <property type="project" value="TreeGrafter"/>
</dbReference>
<dbReference type="PROSITE" id="PS50893">
    <property type="entry name" value="ABC_TRANSPORTER_2"/>
    <property type="match status" value="1"/>
</dbReference>
<dbReference type="FunFam" id="3.40.50.300:FF:000421">
    <property type="entry name" value="Branched-chain amino acid ABC transporter ATP-binding protein"/>
    <property type="match status" value="1"/>
</dbReference>
<dbReference type="InterPro" id="IPR027417">
    <property type="entry name" value="P-loop_NTPase"/>
</dbReference>
<dbReference type="PANTHER" id="PTHR45772:SF9">
    <property type="entry name" value="CONSERVED COMPONENT OF ABC TRANSPORTER FOR NATURAL AMINO ACIDS"/>
    <property type="match status" value="1"/>
</dbReference>
<gene>
    <name evidence="5" type="ORF">AUP44_11825</name>
</gene>
<dbReference type="InterPro" id="IPR003593">
    <property type="entry name" value="AAA+_ATPase"/>
</dbReference>
<sequence length="279" mass="30459">MTTAPELLTIRDLAISFGGLKAVDGIDVTVEQGEVHALIGPNGAGKTTVLNCVSRFYDAARGSIRFGGQELLGLKPHRVARLGIARTFQNLELFPELSVLDNVLIGRDRAMSAGILPAMLRLPSERREAIRERDHALGLIDEVGLGGDADAIVADLPYGRQKLAELARALALDPRLLLLDEPAAGMNQTEARTLGDLLLRLRDRHGLTILLIEHNMSLVMRVSDRITVMEQGRFLAAGTPPEIERHEAVIAAYLGNRDADAIPRRDRRRLGPTKEMAHA</sequence>
<keyword evidence="1" id="KW-0813">Transport</keyword>
<dbReference type="EMBL" id="LPZR01000194">
    <property type="protein sequence ID" value="KYO50646.1"/>
    <property type="molecule type" value="Genomic_DNA"/>
</dbReference>
<protein>
    <submittedName>
        <fullName evidence="5">ABC transporter ATP-binding protein</fullName>
    </submittedName>
</protein>
<dbReference type="SUPFAM" id="SSF52540">
    <property type="entry name" value="P-loop containing nucleoside triphosphate hydrolases"/>
    <property type="match status" value="1"/>
</dbReference>
<dbReference type="AlphaFoldDB" id="A0A162K7N3"/>
<organism evidence="5 6">
    <name type="scientific">Tistrella mobilis</name>
    <dbReference type="NCBI Taxonomy" id="171437"/>
    <lineage>
        <taxon>Bacteria</taxon>
        <taxon>Pseudomonadati</taxon>
        <taxon>Pseudomonadota</taxon>
        <taxon>Alphaproteobacteria</taxon>
        <taxon>Geminicoccales</taxon>
        <taxon>Geminicoccaceae</taxon>
        <taxon>Tistrella</taxon>
    </lineage>
</organism>
<evidence type="ECO:0000259" key="4">
    <source>
        <dbReference type="PROSITE" id="PS50893"/>
    </source>
</evidence>
<dbReference type="Pfam" id="PF00005">
    <property type="entry name" value="ABC_tran"/>
    <property type="match status" value="1"/>
</dbReference>
<evidence type="ECO:0000313" key="5">
    <source>
        <dbReference type="EMBL" id="KYO50646.1"/>
    </source>
</evidence>
<dbReference type="PANTHER" id="PTHR45772">
    <property type="entry name" value="CONSERVED COMPONENT OF ABC TRANSPORTER FOR NATURAL AMINO ACIDS-RELATED"/>
    <property type="match status" value="1"/>
</dbReference>
<keyword evidence="2" id="KW-0547">Nucleotide-binding</keyword>
<dbReference type="Pfam" id="PF12399">
    <property type="entry name" value="BCA_ABC_TP_C"/>
    <property type="match status" value="1"/>
</dbReference>
<proteinExistence type="predicted"/>
<evidence type="ECO:0000256" key="2">
    <source>
        <dbReference type="ARBA" id="ARBA00022741"/>
    </source>
</evidence>
<dbReference type="SMART" id="SM00382">
    <property type="entry name" value="AAA"/>
    <property type="match status" value="1"/>
</dbReference>
<dbReference type="GO" id="GO:0016887">
    <property type="term" value="F:ATP hydrolysis activity"/>
    <property type="evidence" value="ECO:0007669"/>
    <property type="project" value="InterPro"/>
</dbReference>
<dbReference type="InterPro" id="IPR003439">
    <property type="entry name" value="ABC_transporter-like_ATP-bd"/>
</dbReference>
<dbReference type="Proteomes" id="UP000075787">
    <property type="component" value="Unassembled WGS sequence"/>
</dbReference>
<evidence type="ECO:0000256" key="1">
    <source>
        <dbReference type="ARBA" id="ARBA00022448"/>
    </source>
</evidence>
<dbReference type="OrthoDB" id="9779872at2"/>
<dbReference type="RefSeq" id="WP_062767634.1">
    <property type="nucleotide sequence ID" value="NZ_CP121045.1"/>
</dbReference>
<dbReference type="InterPro" id="IPR032823">
    <property type="entry name" value="BCA_ABC_TP_C"/>
</dbReference>